<dbReference type="EMBL" id="AMBO01000312">
    <property type="protein sequence ID" value="EKD01671.1"/>
    <property type="molecule type" value="Genomic_DNA"/>
</dbReference>
<dbReference type="GO" id="GO:0035657">
    <property type="term" value="C:eRF1 methyltransferase complex"/>
    <property type="evidence" value="ECO:0007669"/>
    <property type="project" value="TreeGrafter"/>
</dbReference>
<evidence type="ECO:0000259" key="8">
    <source>
        <dbReference type="PROSITE" id="PS50086"/>
    </source>
</evidence>
<dbReference type="Gene3D" id="3.40.50.150">
    <property type="entry name" value="Vaccinia Virus protein VP39"/>
    <property type="match status" value="1"/>
</dbReference>
<dbReference type="eggNOG" id="KOG3191">
    <property type="taxonomic scope" value="Eukaryota"/>
</dbReference>
<dbReference type="SUPFAM" id="SSF47923">
    <property type="entry name" value="Ypt/Rab-GAP domain of gyp1p"/>
    <property type="match status" value="2"/>
</dbReference>
<organism evidence="9 10">
    <name type="scientific">Trichosporon asahii var. asahii (strain CBS 8904)</name>
    <name type="common">Yeast</name>
    <dbReference type="NCBI Taxonomy" id="1220162"/>
    <lineage>
        <taxon>Eukaryota</taxon>
        <taxon>Fungi</taxon>
        <taxon>Dikarya</taxon>
        <taxon>Basidiomycota</taxon>
        <taxon>Agaricomycotina</taxon>
        <taxon>Tremellomycetes</taxon>
        <taxon>Trichosporonales</taxon>
        <taxon>Trichosporonaceae</taxon>
        <taxon>Trichosporon</taxon>
    </lineage>
</organism>
<dbReference type="InParanoid" id="K1VLT6"/>
<dbReference type="InterPro" id="IPR035969">
    <property type="entry name" value="Rab-GAP_TBC_sf"/>
</dbReference>
<dbReference type="GO" id="GO:0003676">
    <property type="term" value="F:nucleic acid binding"/>
    <property type="evidence" value="ECO:0007669"/>
    <property type="project" value="InterPro"/>
</dbReference>
<keyword evidence="4" id="KW-0808">Transferase</keyword>
<dbReference type="eggNOG" id="KOG4567">
    <property type="taxonomic scope" value="Eukaryota"/>
</dbReference>
<comment type="similarity">
    <text evidence="2">Belongs to the eukaryotic/archaeal PrmC-related family.</text>
</comment>
<feature type="region of interest" description="Disordered" evidence="7">
    <location>
        <begin position="1103"/>
        <end position="1184"/>
    </location>
</feature>
<comment type="caution">
    <text evidence="9">The sequence shown here is derived from an EMBL/GenBank/DDBJ whole genome shotgun (WGS) entry which is preliminary data.</text>
</comment>
<dbReference type="SMART" id="SM00164">
    <property type="entry name" value="TBC"/>
    <property type="match status" value="1"/>
</dbReference>
<feature type="domain" description="Rab-GAP TBC" evidence="8">
    <location>
        <begin position="33"/>
        <end position="418"/>
    </location>
</feature>
<accession>K1VLT6</accession>
<dbReference type="InterPro" id="IPR052190">
    <property type="entry name" value="Euk-Arch_PrmC-MTase"/>
</dbReference>
<protein>
    <recommendedName>
        <fullName evidence="8">Rab-GAP TBC domain-containing protein</fullName>
    </recommendedName>
</protein>
<feature type="compositionally biased region" description="Polar residues" evidence="7">
    <location>
        <begin position="112"/>
        <end position="122"/>
    </location>
</feature>
<dbReference type="GO" id="GO:0008757">
    <property type="term" value="F:S-adenosylmethionine-dependent methyltransferase activity"/>
    <property type="evidence" value="ECO:0007669"/>
    <property type="project" value="TreeGrafter"/>
</dbReference>
<dbReference type="PANTHER" id="PTHR45875:SF1">
    <property type="entry name" value="METHYLTRANSFERASE N6AMT1"/>
    <property type="match status" value="1"/>
</dbReference>
<keyword evidence="3" id="KW-0489">Methyltransferase</keyword>
<dbReference type="Gene3D" id="1.10.472.80">
    <property type="entry name" value="Ypt/Rab-GAP domain of gyp1p, domain 3"/>
    <property type="match status" value="1"/>
</dbReference>
<dbReference type="SUPFAM" id="SSF53335">
    <property type="entry name" value="S-adenosyl-L-methionine-dependent methyltransferases"/>
    <property type="match status" value="1"/>
</dbReference>
<dbReference type="HOGENOM" id="CLU_276241_0_0_1"/>
<dbReference type="InterPro" id="IPR002052">
    <property type="entry name" value="DNA_methylase_N6_adenine_CS"/>
</dbReference>
<feature type="region of interest" description="Disordered" evidence="7">
    <location>
        <begin position="1048"/>
        <end position="1086"/>
    </location>
</feature>
<dbReference type="PROSITE" id="PS50086">
    <property type="entry name" value="TBC_RABGAP"/>
    <property type="match status" value="1"/>
</dbReference>
<gene>
    <name evidence="9" type="ORF">A1Q2_04042</name>
</gene>
<keyword evidence="6" id="KW-0539">Nucleus</keyword>
<dbReference type="AlphaFoldDB" id="K1VLT6"/>
<dbReference type="STRING" id="1220162.K1VLT6"/>
<keyword evidence="10" id="KW-1185">Reference proteome</keyword>
<proteinExistence type="inferred from homology"/>
<evidence type="ECO:0000256" key="4">
    <source>
        <dbReference type="ARBA" id="ARBA00022679"/>
    </source>
</evidence>
<dbReference type="GO" id="GO:0005634">
    <property type="term" value="C:nucleus"/>
    <property type="evidence" value="ECO:0007669"/>
    <property type="project" value="UniProtKB-SubCell"/>
</dbReference>
<keyword evidence="5" id="KW-0949">S-adenosyl-L-methionine</keyword>
<dbReference type="GO" id="GO:0032259">
    <property type="term" value="P:methylation"/>
    <property type="evidence" value="ECO:0007669"/>
    <property type="project" value="UniProtKB-KW"/>
</dbReference>
<evidence type="ECO:0000313" key="9">
    <source>
        <dbReference type="EMBL" id="EKD01671.1"/>
    </source>
</evidence>
<feature type="compositionally biased region" description="Polar residues" evidence="7">
    <location>
        <begin position="785"/>
        <end position="794"/>
    </location>
</feature>
<evidence type="ECO:0000256" key="1">
    <source>
        <dbReference type="ARBA" id="ARBA00004123"/>
    </source>
</evidence>
<sequence>MSQQQDDSQARMRAFEAMLDSSRGVLEQKVELHSLRRLCARVYSLLLGTLPPEKKLWKRTLRRNREKYYTLAQTFMDELETAPPPSEPLEPLDALLVRISKDVERQDLPILQSATATSRSTPLSPPPDGSSFSSGSSSEEDADQENARRQDKSRKRQRTPPLLSRRALFMRLELIQAGSAGGSKSKGKEKEGQEPRPTSAGEQEPTTLIGQAMLSPTATSHGGKMPTPGLSLTIPGESTSQPPSPITILPATEPISRDGTSSPILVSDAILKPDTHAEALTRLLYVFCRTNPQWAYSPTFVDVIIPLYLVYLEATSRPSDPALRPRHAEEDAYWAFSALMGEFGDIVSATPGKDDMLNMALAKVGRRVRWADEPVYKVLCERNLDPSTPLYTFQWMTSLLAHDRRHLLPIWDYMFAQPPAVPDFHPKLDLLVDLCVAMICLAKKHIIYPPHQRSPKKKGLWDEENQPTQMSEAEDPDMAFVRCLQLFRNYPLQEVGGVYLLLNMAFELNQARRSAVADGENPDDPEPSASRDEAGNSIWASVKLKQAAASAAQGATASTGRLWSQAYESDAAASIAKAKSNFTASYIAASAKWNAAPAPDWKGMAGRWLKGRTRGDDEGSVSGEEFEHFTSLPSTPGRSPRNTINGVLNGGSPDKRGMNGARNRSDSLASTSNLSVTSLQDRLSGLALSLGHGAPPVPKEEPRKNTGPRPLLLSSSARRASNSSTGSRRDRFTRSPSPNTPPEGQTHLYRIGSRNPPRSPRRYVVDVHGRSPNGSDSEFTRRDSVNSTVSSTPCDSDGSPLGPNSGLGISPMKFSPKPDTTPTIPQSVLDDAKAMEVSIPTPQIAHLTEDDYEHVYEPAEDSFILLDALEADASVLRAAKPALALEIGSGSGIASTFIATMFPPGEVCVLSTDINKHATDATRRTGEANKVALNPILANLVDPLQQRVSGKIDLLVFNPPYVETENDEMTATQAGRDIGGAWAGGSFGMQVTNLVLERIPTLLAPGGRFYLVAIHQNKPDEIIARMRGMGLECKRRAGRELLSVIRMIRPATEPEGTRTPQPLKRSISRGSRRGHMPQESADADDEAEAYGELLDAYGAVHAHDTRDTDPSTPRQRHAATATSPASLRSRLGLPRPAAGPVVGSSVGAHRPSEGTQGTEGYGRLAPPTSAKCDPGSGDNPAGPG</sequence>
<evidence type="ECO:0000256" key="2">
    <source>
        <dbReference type="ARBA" id="ARBA00006149"/>
    </source>
</evidence>
<dbReference type="InterPro" id="IPR029063">
    <property type="entry name" value="SAM-dependent_MTases_sf"/>
</dbReference>
<dbReference type="InterPro" id="IPR007848">
    <property type="entry name" value="Small_mtfrase_dom"/>
</dbReference>
<comment type="subcellular location">
    <subcellularLocation>
        <location evidence="1">Nucleus</location>
    </subcellularLocation>
</comment>
<feature type="compositionally biased region" description="Low complexity" evidence="7">
    <location>
        <begin position="707"/>
        <end position="726"/>
    </location>
</feature>
<dbReference type="FunFam" id="3.40.50.150:FF:000077">
    <property type="entry name" value="HemK methyltransferase family member 2"/>
    <property type="match status" value="1"/>
</dbReference>
<dbReference type="InterPro" id="IPR004557">
    <property type="entry name" value="PrmC-related"/>
</dbReference>
<feature type="region of interest" description="Disordered" evidence="7">
    <location>
        <begin position="688"/>
        <end position="803"/>
    </location>
</feature>
<dbReference type="NCBIfam" id="TIGR00537">
    <property type="entry name" value="hemK_rel_arch"/>
    <property type="match status" value="1"/>
</dbReference>
<dbReference type="OrthoDB" id="406152at2759"/>
<dbReference type="Pfam" id="PF05175">
    <property type="entry name" value="MTS"/>
    <property type="match status" value="1"/>
</dbReference>
<feature type="region of interest" description="Disordered" evidence="7">
    <location>
        <begin position="611"/>
        <end position="673"/>
    </location>
</feature>
<reference evidence="9 10" key="1">
    <citation type="journal article" date="2012" name="Eukaryot. Cell">
        <title>Genome sequence of the Trichosporon asahii environmental strain CBS 8904.</title>
        <authorList>
            <person name="Yang R.Y."/>
            <person name="Li H.T."/>
            <person name="Zhu H."/>
            <person name="Zhou G.P."/>
            <person name="Wang M."/>
            <person name="Wang L."/>
        </authorList>
    </citation>
    <scope>NUCLEOTIDE SEQUENCE [LARGE SCALE GENOMIC DNA]</scope>
    <source>
        <strain evidence="9 10">CBS 8904</strain>
    </source>
</reference>
<feature type="compositionally biased region" description="Polar residues" evidence="7">
    <location>
        <begin position="200"/>
        <end position="220"/>
    </location>
</feature>
<name>K1VLT6_TRIAC</name>
<dbReference type="PANTHER" id="PTHR45875">
    <property type="entry name" value="METHYLTRANSFERASE N6AMT1"/>
    <property type="match status" value="1"/>
</dbReference>
<dbReference type="InterPro" id="IPR000195">
    <property type="entry name" value="Rab-GAP-TBC_dom"/>
</dbReference>
<dbReference type="CDD" id="cd02440">
    <property type="entry name" value="AdoMet_MTases"/>
    <property type="match status" value="1"/>
</dbReference>
<feature type="compositionally biased region" description="Basic residues" evidence="7">
    <location>
        <begin position="1066"/>
        <end position="1075"/>
    </location>
</feature>
<evidence type="ECO:0000256" key="3">
    <source>
        <dbReference type="ARBA" id="ARBA00022603"/>
    </source>
</evidence>
<evidence type="ECO:0000256" key="5">
    <source>
        <dbReference type="ARBA" id="ARBA00022691"/>
    </source>
</evidence>
<evidence type="ECO:0000313" key="10">
    <source>
        <dbReference type="Proteomes" id="UP000006757"/>
    </source>
</evidence>
<dbReference type="Gene3D" id="1.10.8.270">
    <property type="entry name" value="putative rabgap domain of human tbc1 domain family member 14 like domains"/>
    <property type="match status" value="1"/>
</dbReference>
<feature type="region of interest" description="Disordered" evidence="7">
    <location>
        <begin position="452"/>
        <end position="474"/>
    </location>
</feature>
<feature type="region of interest" description="Disordered" evidence="7">
    <location>
        <begin position="108"/>
        <end position="244"/>
    </location>
</feature>
<evidence type="ECO:0000256" key="7">
    <source>
        <dbReference type="SAM" id="MobiDB-lite"/>
    </source>
</evidence>
<dbReference type="Proteomes" id="UP000006757">
    <property type="component" value="Unassembled WGS sequence"/>
</dbReference>
<dbReference type="GO" id="GO:0008276">
    <property type="term" value="F:protein methyltransferase activity"/>
    <property type="evidence" value="ECO:0007669"/>
    <property type="project" value="TreeGrafter"/>
</dbReference>
<feature type="compositionally biased region" description="Polar residues" evidence="7">
    <location>
        <begin position="631"/>
        <end position="646"/>
    </location>
</feature>
<dbReference type="PROSITE" id="PS00092">
    <property type="entry name" value="N6_MTASE"/>
    <property type="match status" value="1"/>
</dbReference>
<dbReference type="Pfam" id="PF00566">
    <property type="entry name" value="RabGAP-TBC"/>
    <property type="match status" value="1"/>
</dbReference>
<evidence type="ECO:0000256" key="6">
    <source>
        <dbReference type="ARBA" id="ARBA00023242"/>
    </source>
</evidence>